<proteinExistence type="predicted"/>
<evidence type="ECO:0000256" key="1">
    <source>
        <dbReference type="SAM" id="Phobius"/>
    </source>
</evidence>
<keyword evidence="4" id="KW-1185">Reference proteome</keyword>
<protein>
    <recommendedName>
        <fullName evidence="2">AtPDCT1/2 transmembrane domain-containing protein</fullName>
    </recommendedName>
</protein>
<feature type="domain" description="AtPDCT1/2 transmembrane" evidence="2">
    <location>
        <begin position="46"/>
        <end position="204"/>
    </location>
</feature>
<reference evidence="3 4" key="1">
    <citation type="journal article" date="2018" name="Sci. Rep.">
        <title>Comparative genomics provides insights into the lifestyle and reveals functional heterogeneity of dark septate endophytic fungi.</title>
        <authorList>
            <person name="Knapp D.G."/>
            <person name="Nemeth J.B."/>
            <person name="Barry K."/>
            <person name="Hainaut M."/>
            <person name="Henrissat B."/>
            <person name="Johnson J."/>
            <person name="Kuo A."/>
            <person name="Lim J.H.P."/>
            <person name="Lipzen A."/>
            <person name="Nolan M."/>
            <person name="Ohm R.A."/>
            <person name="Tamas L."/>
            <person name="Grigoriev I.V."/>
            <person name="Spatafora J.W."/>
            <person name="Nagy L.G."/>
            <person name="Kovacs G.M."/>
        </authorList>
    </citation>
    <scope>NUCLEOTIDE SEQUENCE [LARGE SCALE GENOMIC DNA]</scope>
    <source>
        <strain evidence="3 4">DSE2036</strain>
    </source>
</reference>
<sequence length="220" mass="24502">MLIFLRTLVITIALYFWYYTQSLLSHRTLPAQEATSVSSIHDEVHSLTSGLHARISRSTKLTNVLLATSSATMDLLALFLLTIAIFGPTFAPAVGLILLLSLRQLAQSFCRLPLPIGIIWRNPGISSIFVTYEVKNDLFFSGHTAFSVYGALIVRSMLGNCVGIPLGLFLVSFQITVVLLLRVHYTMDVFTGVFCALYIYHINGVISPYVDEFFFMISHT</sequence>
<dbReference type="OrthoDB" id="312410at2759"/>
<dbReference type="InterPro" id="IPR056361">
    <property type="entry name" value="AtPDCT1_2_TM_dom"/>
</dbReference>
<evidence type="ECO:0000313" key="3">
    <source>
        <dbReference type="EMBL" id="PVI05428.1"/>
    </source>
</evidence>
<dbReference type="Proteomes" id="UP000244855">
    <property type="component" value="Unassembled WGS sequence"/>
</dbReference>
<feature type="transmembrane region" description="Helical" evidence="1">
    <location>
        <begin position="112"/>
        <end position="132"/>
    </location>
</feature>
<feature type="transmembrane region" description="Helical" evidence="1">
    <location>
        <begin position="75"/>
        <end position="100"/>
    </location>
</feature>
<feature type="transmembrane region" description="Helical" evidence="1">
    <location>
        <begin position="161"/>
        <end position="183"/>
    </location>
</feature>
<dbReference type="Pfam" id="PF24788">
    <property type="entry name" value="AtPDCT1_2"/>
    <property type="match status" value="1"/>
</dbReference>
<keyword evidence="1" id="KW-0812">Transmembrane</keyword>
<dbReference type="EMBL" id="KZ805314">
    <property type="protein sequence ID" value="PVI05428.1"/>
    <property type="molecule type" value="Genomic_DNA"/>
</dbReference>
<keyword evidence="1" id="KW-1133">Transmembrane helix</keyword>
<gene>
    <name evidence="3" type="ORF">DM02DRAFT_99615</name>
</gene>
<feature type="transmembrane region" description="Helical" evidence="1">
    <location>
        <begin position="7"/>
        <end position="24"/>
    </location>
</feature>
<name>A0A2V1E4D3_9PLEO</name>
<dbReference type="AlphaFoldDB" id="A0A2V1E4D3"/>
<evidence type="ECO:0000313" key="4">
    <source>
        <dbReference type="Proteomes" id="UP000244855"/>
    </source>
</evidence>
<keyword evidence="1" id="KW-0472">Membrane</keyword>
<accession>A0A2V1E4D3</accession>
<feature type="transmembrane region" description="Helical" evidence="1">
    <location>
        <begin position="189"/>
        <end position="210"/>
    </location>
</feature>
<evidence type="ECO:0000259" key="2">
    <source>
        <dbReference type="Pfam" id="PF24788"/>
    </source>
</evidence>
<organism evidence="3 4">
    <name type="scientific">Periconia macrospinosa</name>
    <dbReference type="NCBI Taxonomy" id="97972"/>
    <lineage>
        <taxon>Eukaryota</taxon>
        <taxon>Fungi</taxon>
        <taxon>Dikarya</taxon>
        <taxon>Ascomycota</taxon>
        <taxon>Pezizomycotina</taxon>
        <taxon>Dothideomycetes</taxon>
        <taxon>Pleosporomycetidae</taxon>
        <taxon>Pleosporales</taxon>
        <taxon>Massarineae</taxon>
        <taxon>Periconiaceae</taxon>
        <taxon>Periconia</taxon>
    </lineage>
</organism>